<protein>
    <submittedName>
        <fullName evidence="1">Uncharacterized protein</fullName>
    </submittedName>
</protein>
<name>A0A5M9JVK6_MONFR</name>
<organism evidence="1 2">
    <name type="scientific">Monilinia fructicola</name>
    <name type="common">Brown rot fungus</name>
    <name type="synonym">Ciboria fructicola</name>
    <dbReference type="NCBI Taxonomy" id="38448"/>
    <lineage>
        <taxon>Eukaryota</taxon>
        <taxon>Fungi</taxon>
        <taxon>Dikarya</taxon>
        <taxon>Ascomycota</taxon>
        <taxon>Pezizomycotina</taxon>
        <taxon>Leotiomycetes</taxon>
        <taxon>Helotiales</taxon>
        <taxon>Sclerotiniaceae</taxon>
        <taxon>Monilinia</taxon>
    </lineage>
</organism>
<keyword evidence="2" id="KW-1185">Reference proteome</keyword>
<evidence type="ECO:0000313" key="2">
    <source>
        <dbReference type="Proteomes" id="UP000322873"/>
    </source>
</evidence>
<reference evidence="1 2" key="1">
    <citation type="submission" date="2019-06" db="EMBL/GenBank/DDBJ databases">
        <title>Genome Sequence of the Brown Rot Fungal Pathogen Monilinia fructicola.</title>
        <authorList>
            <person name="De Miccolis Angelini R.M."/>
            <person name="Landi L."/>
            <person name="Abate D."/>
            <person name="Pollastro S."/>
            <person name="Romanazzi G."/>
            <person name="Faretra F."/>
        </authorList>
    </citation>
    <scope>NUCLEOTIDE SEQUENCE [LARGE SCALE GENOMIC DNA]</scope>
    <source>
        <strain evidence="1 2">Mfrc123</strain>
    </source>
</reference>
<comment type="caution">
    <text evidence="1">The sequence shown here is derived from an EMBL/GenBank/DDBJ whole genome shotgun (WGS) entry which is preliminary data.</text>
</comment>
<dbReference type="Proteomes" id="UP000322873">
    <property type="component" value="Unassembled WGS sequence"/>
</dbReference>
<dbReference type="AlphaFoldDB" id="A0A5M9JVK6"/>
<gene>
    <name evidence="1" type="ORF">EYC84_005132</name>
</gene>
<evidence type="ECO:0000313" key="1">
    <source>
        <dbReference type="EMBL" id="KAA8573548.1"/>
    </source>
</evidence>
<accession>A0A5M9JVK6</accession>
<sequence length="211" mass="24241">MSSLIFDADRVMYNSIDEIVGDGPIGPIPEPEITIDECVGEYDPSYLDYEYTFMDRDCCLCEDCAYNLNEDHKQIDVIQHVLRCQIEVASKEHAELRAKYETLLQQAPFPKFTIRPARVPEEFADVDAKVNTRNERRNCSCAFCQSEEWHIVGVKLKNALRAELCHMRAEHRALLHEYGVLREFVASHSRDSILDPRVTCNARNADDDLEG</sequence>
<dbReference type="EMBL" id="VICG01000003">
    <property type="protein sequence ID" value="KAA8573548.1"/>
    <property type="molecule type" value="Genomic_DNA"/>
</dbReference>
<proteinExistence type="predicted"/>